<reference evidence="1 2" key="1">
    <citation type="journal article" date="2019" name="Sci. Rep.">
        <title>Orb-weaving spider Araneus ventricosus genome elucidates the spidroin gene catalogue.</title>
        <authorList>
            <person name="Kono N."/>
            <person name="Nakamura H."/>
            <person name="Ohtoshi R."/>
            <person name="Moran D.A.P."/>
            <person name="Shinohara A."/>
            <person name="Yoshida Y."/>
            <person name="Fujiwara M."/>
            <person name="Mori M."/>
            <person name="Tomita M."/>
            <person name="Arakawa K."/>
        </authorList>
    </citation>
    <scope>NUCLEOTIDE SEQUENCE [LARGE SCALE GENOMIC DNA]</scope>
</reference>
<dbReference type="Gene3D" id="3.40.50.1240">
    <property type="entry name" value="Phosphoglycerate mutase-like"/>
    <property type="match status" value="1"/>
</dbReference>
<accession>A0A4Y2CSK6</accession>
<evidence type="ECO:0008006" key="3">
    <source>
        <dbReference type="Google" id="ProtNLM"/>
    </source>
</evidence>
<dbReference type="EMBL" id="BGPR01087436">
    <property type="protein sequence ID" value="GBM07119.1"/>
    <property type="molecule type" value="Genomic_DNA"/>
</dbReference>
<dbReference type="GO" id="GO:0016791">
    <property type="term" value="F:phosphatase activity"/>
    <property type="evidence" value="ECO:0007669"/>
    <property type="project" value="UniProtKB-ARBA"/>
</dbReference>
<dbReference type="SUPFAM" id="SSF53254">
    <property type="entry name" value="Phosphoglycerate mutase-like"/>
    <property type="match status" value="1"/>
</dbReference>
<sequence>LGKKQQFAVGKFLRSTYRDFITTNPNEVLVNSSAAERCLTSAAANLASFYAPEVRWKMDDGLNWQPIPIYYLPPYQDKFLSFKGKCPRATSEIMKQLDSEEMQELFQKYQ</sequence>
<dbReference type="OrthoDB" id="6425998at2759"/>
<evidence type="ECO:0000313" key="2">
    <source>
        <dbReference type="Proteomes" id="UP000499080"/>
    </source>
</evidence>
<dbReference type="InterPro" id="IPR000560">
    <property type="entry name" value="His_Pase_clade-2"/>
</dbReference>
<protein>
    <recommendedName>
        <fullName evidence="3">Testicular acid phosphatase</fullName>
    </recommendedName>
</protein>
<feature type="non-terminal residue" evidence="1">
    <location>
        <position position="110"/>
    </location>
</feature>
<gene>
    <name evidence="1" type="ORF">AVEN_28679_1</name>
</gene>
<organism evidence="1 2">
    <name type="scientific">Araneus ventricosus</name>
    <name type="common">Orbweaver spider</name>
    <name type="synonym">Epeira ventricosa</name>
    <dbReference type="NCBI Taxonomy" id="182803"/>
    <lineage>
        <taxon>Eukaryota</taxon>
        <taxon>Metazoa</taxon>
        <taxon>Ecdysozoa</taxon>
        <taxon>Arthropoda</taxon>
        <taxon>Chelicerata</taxon>
        <taxon>Arachnida</taxon>
        <taxon>Araneae</taxon>
        <taxon>Araneomorphae</taxon>
        <taxon>Entelegynae</taxon>
        <taxon>Araneoidea</taxon>
        <taxon>Araneidae</taxon>
        <taxon>Araneus</taxon>
    </lineage>
</organism>
<feature type="non-terminal residue" evidence="1">
    <location>
        <position position="1"/>
    </location>
</feature>
<dbReference type="InterPro" id="IPR029033">
    <property type="entry name" value="His_PPase_superfam"/>
</dbReference>
<dbReference type="Proteomes" id="UP000499080">
    <property type="component" value="Unassembled WGS sequence"/>
</dbReference>
<dbReference type="Pfam" id="PF00328">
    <property type="entry name" value="His_Phos_2"/>
    <property type="match status" value="1"/>
</dbReference>
<dbReference type="AlphaFoldDB" id="A0A4Y2CSK6"/>
<proteinExistence type="predicted"/>
<keyword evidence="2" id="KW-1185">Reference proteome</keyword>
<name>A0A4Y2CSK6_ARAVE</name>
<evidence type="ECO:0000313" key="1">
    <source>
        <dbReference type="EMBL" id="GBM07119.1"/>
    </source>
</evidence>
<comment type="caution">
    <text evidence="1">The sequence shown here is derived from an EMBL/GenBank/DDBJ whole genome shotgun (WGS) entry which is preliminary data.</text>
</comment>